<dbReference type="EC" id="1.5.1.7" evidence="3"/>
<dbReference type="CDD" id="cd05199">
    <property type="entry name" value="SDH_like"/>
    <property type="match status" value="1"/>
</dbReference>
<dbReference type="PANTHER" id="PTHR11133">
    <property type="entry name" value="SACCHAROPINE DEHYDROGENASE"/>
    <property type="match status" value="1"/>
</dbReference>
<evidence type="ECO:0000256" key="5">
    <source>
        <dbReference type="ARBA" id="ARBA00022605"/>
    </source>
</evidence>
<sequence length="405" mass="45667">MSVLRLGLIREGKTPPDKRVPFTPQQVEEIEQRFAHVKVFAQQSEVRCFRDMEYSAVGVAAVPAVDDCDILMGIKEVPLTQLIAGKTYLFFSHTIKKQPYNRKLLQEVLAKKIRLIDYEALKDKQGNRLVAFGRYAGIVGAFNGLWTYGKRYGAFDLRRAFECFDVNDLKLELRKVKLPAVKIILTGAGRVGKGAMETLDTAGIRKVSPQDYLTRHFNEPVYVQLASADYHTRKDGGHFNREEFHQYPERYTSHFKDFTAVTDILMAGAFWNPKAPVLFTREEMLSSNFRIKVIADITCDIGGSIPSTKQASTIVDPVYDYDPTTDTVQPAFSKPEFATVMAVDNLPCELPRSASEEFGRDLIDRILKPLLVDDPEGIIERGTIAKDGALTETFQYLSAYVKGEE</sequence>
<dbReference type="Pfam" id="PF05222">
    <property type="entry name" value="AlaDh_PNT_N"/>
    <property type="match status" value="1"/>
</dbReference>
<dbReference type="Proteomes" id="UP000613030">
    <property type="component" value="Unassembled WGS sequence"/>
</dbReference>
<keyword evidence="5" id="KW-0028">Amino-acid biosynthesis</keyword>
<dbReference type="SMART" id="SM01002">
    <property type="entry name" value="AlaDh_PNT_C"/>
    <property type="match status" value="1"/>
</dbReference>
<evidence type="ECO:0000256" key="3">
    <source>
        <dbReference type="ARBA" id="ARBA00012847"/>
    </source>
</evidence>
<evidence type="ECO:0000256" key="7">
    <source>
        <dbReference type="ARBA" id="ARBA00023157"/>
    </source>
</evidence>
<feature type="domain" description="Alanine dehydrogenase/pyridine nucleotide transhydrogenase N-terminal" evidence="11">
    <location>
        <begin position="7"/>
        <end position="139"/>
    </location>
</feature>
<keyword evidence="7" id="KW-1015">Disulfide bond</keyword>
<evidence type="ECO:0000256" key="6">
    <source>
        <dbReference type="ARBA" id="ARBA00023002"/>
    </source>
</evidence>
<evidence type="ECO:0000256" key="2">
    <source>
        <dbReference type="ARBA" id="ARBA00011245"/>
    </source>
</evidence>
<name>A0ABS1KQA7_9BACT</name>
<evidence type="ECO:0000313" key="12">
    <source>
        <dbReference type="EMBL" id="MBL0741659.1"/>
    </source>
</evidence>
<dbReference type="InterPro" id="IPR007698">
    <property type="entry name" value="AlaDH/PNT_NAD(H)-bd"/>
</dbReference>
<dbReference type="RefSeq" id="WP_202009028.1">
    <property type="nucleotide sequence ID" value="NZ_JAERRB010000003.1"/>
</dbReference>
<comment type="catalytic activity">
    <reaction evidence="9">
        <text>L-saccharopine + NAD(+) + H2O = L-lysine + 2-oxoglutarate + NADH + H(+)</text>
        <dbReference type="Rhea" id="RHEA:12440"/>
        <dbReference type="ChEBI" id="CHEBI:15377"/>
        <dbReference type="ChEBI" id="CHEBI:15378"/>
        <dbReference type="ChEBI" id="CHEBI:16810"/>
        <dbReference type="ChEBI" id="CHEBI:32551"/>
        <dbReference type="ChEBI" id="CHEBI:57540"/>
        <dbReference type="ChEBI" id="CHEBI:57945"/>
        <dbReference type="ChEBI" id="CHEBI:57951"/>
        <dbReference type="EC" id="1.5.1.7"/>
    </reaction>
</comment>
<dbReference type="Gene3D" id="3.40.50.720">
    <property type="entry name" value="NAD(P)-binding Rossmann-like Domain"/>
    <property type="match status" value="2"/>
</dbReference>
<evidence type="ECO:0000256" key="9">
    <source>
        <dbReference type="ARBA" id="ARBA00047860"/>
    </source>
</evidence>
<dbReference type="PIRSF" id="PIRSF018250">
    <property type="entry name" value="Saccharopine_DH_Lys"/>
    <property type="match status" value="1"/>
</dbReference>
<dbReference type="SMART" id="SM01003">
    <property type="entry name" value="AlaDh_PNT_N"/>
    <property type="match status" value="1"/>
</dbReference>
<comment type="pathway">
    <text evidence="1">Amino-acid biosynthesis; L-lysine biosynthesis via AAA pathway; L-lysine from L-alpha-aminoadipate (fungal route): step 3/3.</text>
</comment>
<dbReference type="InterPro" id="IPR007886">
    <property type="entry name" value="AlaDH/PNT_N"/>
</dbReference>
<dbReference type="InterPro" id="IPR027281">
    <property type="entry name" value="Lys1"/>
</dbReference>
<evidence type="ECO:0000256" key="4">
    <source>
        <dbReference type="ARBA" id="ARBA00021221"/>
    </source>
</evidence>
<protein>
    <recommendedName>
        <fullName evidence="4">Saccharopine dehydrogenase [NAD(+), L-lysine-forming]</fullName>
        <ecNumber evidence="3">1.5.1.7</ecNumber>
    </recommendedName>
    <alternativeName>
        <fullName evidence="8">Lysine--2-oxoglutarate reductase</fullName>
    </alternativeName>
</protein>
<keyword evidence="6" id="KW-0560">Oxidoreductase</keyword>
<gene>
    <name evidence="12" type="ORF">JI741_10550</name>
</gene>
<dbReference type="InterPro" id="IPR051168">
    <property type="entry name" value="AASS"/>
</dbReference>
<proteinExistence type="predicted"/>
<evidence type="ECO:0000259" key="10">
    <source>
        <dbReference type="SMART" id="SM01002"/>
    </source>
</evidence>
<evidence type="ECO:0000259" key="11">
    <source>
        <dbReference type="SMART" id="SM01003"/>
    </source>
</evidence>
<evidence type="ECO:0000256" key="8">
    <source>
        <dbReference type="ARBA" id="ARBA00033228"/>
    </source>
</evidence>
<evidence type="ECO:0000256" key="1">
    <source>
        <dbReference type="ARBA" id="ARBA00004884"/>
    </source>
</evidence>
<accession>A0ABS1KQA7</accession>
<dbReference type="EMBL" id="JAERRB010000003">
    <property type="protein sequence ID" value="MBL0741659.1"/>
    <property type="molecule type" value="Genomic_DNA"/>
</dbReference>
<feature type="domain" description="Alanine dehydrogenase/pyridine nucleotide transhydrogenase NAD(H)-binding" evidence="10">
    <location>
        <begin position="175"/>
        <end position="342"/>
    </location>
</feature>
<dbReference type="PANTHER" id="PTHR11133:SF22">
    <property type="entry name" value="ALPHA-AMINOADIPIC SEMIALDEHYDE SYNTHASE, MITOCHONDRIAL"/>
    <property type="match status" value="1"/>
</dbReference>
<organism evidence="12 13">
    <name type="scientific">Chryseolinea lacunae</name>
    <dbReference type="NCBI Taxonomy" id="2801331"/>
    <lineage>
        <taxon>Bacteria</taxon>
        <taxon>Pseudomonadati</taxon>
        <taxon>Bacteroidota</taxon>
        <taxon>Cytophagia</taxon>
        <taxon>Cytophagales</taxon>
        <taxon>Fulvivirgaceae</taxon>
        <taxon>Chryseolinea</taxon>
    </lineage>
</organism>
<reference evidence="12 13" key="1">
    <citation type="submission" date="2021-01" db="EMBL/GenBank/DDBJ databases">
        <title>Chryseolinea sp. Jin1 Genome sequencing and assembly.</title>
        <authorList>
            <person name="Kim I."/>
        </authorList>
    </citation>
    <scope>NUCLEOTIDE SEQUENCE [LARGE SCALE GENOMIC DNA]</scope>
    <source>
        <strain evidence="12 13">Jin1</strain>
    </source>
</reference>
<evidence type="ECO:0000313" key="13">
    <source>
        <dbReference type="Proteomes" id="UP000613030"/>
    </source>
</evidence>
<dbReference type="SUPFAM" id="SSF52283">
    <property type="entry name" value="Formate/glycerate dehydrogenase catalytic domain-like"/>
    <property type="match status" value="1"/>
</dbReference>
<keyword evidence="13" id="KW-1185">Reference proteome</keyword>
<comment type="subunit">
    <text evidence="2">Monomer.</text>
</comment>
<comment type="caution">
    <text evidence="12">The sequence shown here is derived from an EMBL/GenBank/DDBJ whole genome shotgun (WGS) entry which is preliminary data.</text>
</comment>